<proteinExistence type="predicted"/>
<dbReference type="Proteomes" id="UP000886043">
    <property type="component" value="Unassembled WGS sequence"/>
</dbReference>
<keyword evidence="1" id="KW-1133">Transmembrane helix</keyword>
<reference evidence="2" key="1">
    <citation type="journal article" date="2020" name="mSystems">
        <title>Genome- and Community-Level Interaction Insights into Carbon Utilization and Element Cycling Functions of Hydrothermarchaeota in Hydrothermal Sediment.</title>
        <authorList>
            <person name="Zhou Z."/>
            <person name="Liu Y."/>
            <person name="Xu W."/>
            <person name="Pan J."/>
            <person name="Luo Z.H."/>
            <person name="Li M."/>
        </authorList>
    </citation>
    <scope>NUCLEOTIDE SEQUENCE [LARGE SCALE GENOMIC DNA]</scope>
    <source>
        <strain evidence="2">HyVt-483</strain>
    </source>
</reference>
<name>A0A7C3H1U4_9BACT</name>
<feature type="transmembrane region" description="Helical" evidence="1">
    <location>
        <begin position="220"/>
        <end position="240"/>
    </location>
</feature>
<protein>
    <recommendedName>
        <fullName evidence="3">ResB-like domain-containing protein</fullName>
    </recommendedName>
</protein>
<comment type="caution">
    <text evidence="2">The sequence shown here is derived from an EMBL/GenBank/DDBJ whole genome shotgun (WGS) entry which is preliminary data.</text>
</comment>
<keyword evidence="1" id="KW-0812">Transmembrane</keyword>
<organism evidence="2">
    <name type="scientific">Thermosulfurimonas dismutans</name>
    <dbReference type="NCBI Taxonomy" id="999894"/>
    <lineage>
        <taxon>Bacteria</taxon>
        <taxon>Pseudomonadati</taxon>
        <taxon>Thermodesulfobacteriota</taxon>
        <taxon>Thermodesulfobacteria</taxon>
        <taxon>Thermodesulfobacteriales</taxon>
        <taxon>Thermodesulfobacteriaceae</taxon>
        <taxon>Thermosulfurimonas</taxon>
    </lineage>
</organism>
<evidence type="ECO:0000256" key="1">
    <source>
        <dbReference type="SAM" id="Phobius"/>
    </source>
</evidence>
<evidence type="ECO:0008006" key="3">
    <source>
        <dbReference type="Google" id="ProtNLM"/>
    </source>
</evidence>
<accession>A0A7C3H1U4</accession>
<evidence type="ECO:0000313" key="2">
    <source>
        <dbReference type="EMBL" id="HFC98386.1"/>
    </source>
</evidence>
<keyword evidence="1" id="KW-0472">Membrane</keyword>
<dbReference type="AlphaFoldDB" id="A0A7C3H1U4"/>
<sequence>MIVLSFFWQGLFGKRAYLRLMEGEEADLRSSPWLYQEKGLLVRRIGFPAVLGLEEVRLVRDREGSMVPESHIYLGDLLDLTERRLTLKGPLSFRGANLYQTQDWGYVLEFLLLRPGEPHRRMFYFAQPRRDGTPPFSVQGAFLDTGYKLRIEFYPDMMHRDSWRLRLPGARVTFERDGRRLFSGWVLYSQRVRLGEDGFYFAGISRWTAFILTADQGEPILYTGFVLTILGGFLLYGAIFRWGEKR</sequence>
<gene>
    <name evidence="2" type="ORF">ENJ40_08035</name>
</gene>
<dbReference type="EMBL" id="DRMH01000107">
    <property type="protein sequence ID" value="HFC98386.1"/>
    <property type="molecule type" value="Genomic_DNA"/>
</dbReference>